<evidence type="ECO:0000313" key="2">
    <source>
        <dbReference type="Proteomes" id="UP001144205"/>
    </source>
</evidence>
<evidence type="ECO:0008006" key="3">
    <source>
        <dbReference type="Google" id="ProtNLM"/>
    </source>
</evidence>
<protein>
    <recommendedName>
        <fullName evidence="3">DUF1127 domain-containing protein</fullName>
    </recommendedName>
</protein>
<proteinExistence type="predicted"/>
<dbReference type="Proteomes" id="UP001144205">
    <property type="component" value="Unassembled WGS sequence"/>
</dbReference>
<evidence type="ECO:0000313" key="1">
    <source>
        <dbReference type="EMBL" id="GKY87962.1"/>
    </source>
</evidence>
<accession>A0ABQ5LSJ3</accession>
<keyword evidence="2" id="KW-1185">Reference proteome</keyword>
<comment type="caution">
    <text evidence="1">The sequence shown here is derived from an EMBL/GenBank/DDBJ whole genome shotgun (WGS) entry which is preliminary data.</text>
</comment>
<dbReference type="EMBL" id="BROH01000004">
    <property type="protein sequence ID" value="GKY87962.1"/>
    <property type="molecule type" value="Genomic_DNA"/>
</dbReference>
<sequence length="54" mass="5972">MAAIETIRDAIAKRALYHRTVREIEALPTELAIEDMGLNPYDAKAIARAAVYGQ</sequence>
<dbReference type="RefSeq" id="WP_281841953.1">
    <property type="nucleotide sequence ID" value="NZ_BROH01000004.1"/>
</dbReference>
<reference evidence="1" key="1">
    <citation type="journal article" date="2023" name="Int. J. Syst. Evol. Microbiol.">
        <title>Sinisalibacter aestuarii sp. nov., isolated from estuarine sediment of the Arakawa River.</title>
        <authorList>
            <person name="Arafat S.T."/>
            <person name="Hirano S."/>
            <person name="Sato A."/>
            <person name="Takeuchi K."/>
            <person name="Yasuda T."/>
            <person name="Terahara T."/>
            <person name="Hamada M."/>
            <person name="Kobayashi T."/>
        </authorList>
    </citation>
    <scope>NUCLEOTIDE SEQUENCE</scope>
    <source>
        <strain evidence="1">B-399</strain>
    </source>
</reference>
<organism evidence="1 2">
    <name type="scientific">Sinisalibacter aestuarii</name>
    <dbReference type="NCBI Taxonomy" id="2949426"/>
    <lineage>
        <taxon>Bacteria</taxon>
        <taxon>Pseudomonadati</taxon>
        <taxon>Pseudomonadota</taxon>
        <taxon>Alphaproteobacteria</taxon>
        <taxon>Rhodobacterales</taxon>
        <taxon>Roseobacteraceae</taxon>
        <taxon>Sinisalibacter</taxon>
    </lineage>
</organism>
<gene>
    <name evidence="1" type="ORF">STA1M1_18310</name>
</gene>
<name>A0ABQ5LSJ3_9RHOB</name>